<dbReference type="EMBL" id="BSNS01000001">
    <property type="protein sequence ID" value="GLQ52816.1"/>
    <property type="molecule type" value="Genomic_DNA"/>
</dbReference>
<keyword evidence="1" id="KW-0472">Membrane</keyword>
<dbReference type="Proteomes" id="UP001156691">
    <property type="component" value="Unassembled WGS sequence"/>
</dbReference>
<dbReference type="RefSeq" id="WP_284338286.1">
    <property type="nucleotide sequence ID" value="NZ_BSNS01000001.1"/>
</dbReference>
<accession>A0ABQ5VZ88</accession>
<evidence type="ECO:0000313" key="2">
    <source>
        <dbReference type="EMBL" id="GLQ52816.1"/>
    </source>
</evidence>
<comment type="caution">
    <text evidence="2">The sequence shown here is derived from an EMBL/GenBank/DDBJ whole genome shotgun (WGS) entry which is preliminary data.</text>
</comment>
<organism evidence="2 3">
    <name type="scientific">Devosia nitrariae</name>
    <dbReference type="NCBI Taxonomy" id="2071872"/>
    <lineage>
        <taxon>Bacteria</taxon>
        <taxon>Pseudomonadati</taxon>
        <taxon>Pseudomonadota</taxon>
        <taxon>Alphaproteobacteria</taxon>
        <taxon>Hyphomicrobiales</taxon>
        <taxon>Devosiaceae</taxon>
        <taxon>Devosia</taxon>
    </lineage>
</organism>
<feature type="transmembrane region" description="Helical" evidence="1">
    <location>
        <begin position="139"/>
        <end position="158"/>
    </location>
</feature>
<evidence type="ECO:0000256" key="1">
    <source>
        <dbReference type="SAM" id="Phobius"/>
    </source>
</evidence>
<feature type="transmembrane region" description="Helical" evidence="1">
    <location>
        <begin position="77"/>
        <end position="97"/>
    </location>
</feature>
<sequence>MSSTDGIPSAKPAYYLSAGAWAIAVLAMTAVHHAYGAALYQTAWRNHVLFLALPAALLILALLYIGWTRRRSRLGKLTTAAAAIVILIVPVAAIGVYEGGYNHLTKNIVFFLGGEARALAMFPPPTYEMPNDLAFELTGIAQFPLAVLAAAYTLRLLWVSRA</sequence>
<keyword evidence="3" id="KW-1185">Reference proteome</keyword>
<keyword evidence="1" id="KW-1133">Transmembrane helix</keyword>
<protein>
    <submittedName>
        <fullName evidence="2">Uncharacterized protein</fullName>
    </submittedName>
</protein>
<gene>
    <name evidence="2" type="ORF">GCM10010862_00740</name>
</gene>
<proteinExistence type="predicted"/>
<feature type="transmembrane region" description="Helical" evidence="1">
    <location>
        <begin position="12"/>
        <end position="35"/>
    </location>
</feature>
<name>A0ABQ5VZ88_9HYPH</name>
<feature type="transmembrane region" description="Helical" evidence="1">
    <location>
        <begin position="47"/>
        <end position="65"/>
    </location>
</feature>
<reference evidence="3" key="1">
    <citation type="journal article" date="2019" name="Int. J. Syst. Evol. Microbiol.">
        <title>The Global Catalogue of Microorganisms (GCM) 10K type strain sequencing project: providing services to taxonomists for standard genome sequencing and annotation.</title>
        <authorList>
            <consortium name="The Broad Institute Genomics Platform"/>
            <consortium name="The Broad Institute Genome Sequencing Center for Infectious Disease"/>
            <person name="Wu L."/>
            <person name="Ma J."/>
        </authorList>
    </citation>
    <scope>NUCLEOTIDE SEQUENCE [LARGE SCALE GENOMIC DNA]</scope>
    <source>
        <strain evidence="3">NBRC 112416</strain>
    </source>
</reference>
<evidence type="ECO:0000313" key="3">
    <source>
        <dbReference type="Proteomes" id="UP001156691"/>
    </source>
</evidence>
<keyword evidence="1" id="KW-0812">Transmembrane</keyword>